<dbReference type="GeneID" id="111604889"/>
<keyword evidence="1" id="KW-0812">Transmembrane</keyword>
<sequence length="84" mass="9923">MQKSQRGQCWTLLLLGALIISFGMMFSYWYLVPRQLHFWQLFGRNQSSAGEPVTAELKYFMPPQMIPKELKLKRGAPYIYQILH</sequence>
<dbReference type="OMA" id="SYWYLVP"/>
<dbReference type="Proteomes" id="UP000504633">
    <property type="component" value="Unplaced"/>
</dbReference>
<dbReference type="OrthoDB" id="7836386at2759"/>
<keyword evidence="1" id="KW-0472">Membrane</keyword>
<feature type="transmembrane region" description="Helical" evidence="1">
    <location>
        <begin position="12"/>
        <end position="31"/>
    </location>
</feature>
<reference evidence="3" key="1">
    <citation type="submission" date="2025-08" db="UniProtKB">
        <authorList>
            <consortium name="RefSeq"/>
        </authorList>
    </citation>
    <scope>IDENTIFICATION</scope>
    <source>
        <strain evidence="3">15085-1641.00</strain>
        <tissue evidence="3">Whole body</tissue>
    </source>
</reference>
<evidence type="ECO:0000313" key="3">
    <source>
        <dbReference type="RefSeq" id="XP_023178897.2"/>
    </source>
</evidence>
<evidence type="ECO:0000313" key="2">
    <source>
        <dbReference type="Proteomes" id="UP000504633"/>
    </source>
</evidence>
<accession>A0A6J1MC28</accession>
<dbReference type="AlphaFoldDB" id="A0A6J1MC28"/>
<keyword evidence="1" id="KW-1133">Transmembrane helix</keyword>
<dbReference type="RefSeq" id="XP_023178897.2">
    <property type="nucleotide sequence ID" value="XM_023323129.2"/>
</dbReference>
<proteinExistence type="predicted"/>
<organism evidence="2 3">
    <name type="scientific">Drosophila hydei</name>
    <name type="common">Fruit fly</name>
    <dbReference type="NCBI Taxonomy" id="7224"/>
    <lineage>
        <taxon>Eukaryota</taxon>
        <taxon>Metazoa</taxon>
        <taxon>Ecdysozoa</taxon>
        <taxon>Arthropoda</taxon>
        <taxon>Hexapoda</taxon>
        <taxon>Insecta</taxon>
        <taxon>Pterygota</taxon>
        <taxon>Neoptera</taxon>
        <taxon>Endopterygota</taxon>
        <taxon>Diptera</taxon>
        <taxon>Brachycera</taxon>
        <taxon>Muscomorpha</taxon>
        <taxon>Ephydroidea</taxon>
        <taxon>Drosophilidae</taxon>
        <taxon>Drosophila</taxon>
    </lineage>
</organism>
<name>A0A6J1MC28_DROHY</name>
<evidence type="ECO:0000256" key="1">
    <source>
        <dbReference type="SAM" id="Phobius"/>
    </source>
</evidence>
<dbReference type="KEGG" id="dhe:111604889"/>
<protein>
    <submittedName>
        <fullName evidence="3">Uncharacterized protein LOC111604889</fullName>
    </submittedName>
</protein>
<keyword evidence="2" id="KW-1185">Reference proteome</keyword>
<gene>
    <name evidence="3" type="primary">LOC111604889</name>
</gene>